<name>A0ABP0UCA5_9BRYO</name>
<gene>
    <name evidence="1" type="ORF">CSSPTR1EN2_LOCUS14110</name>
</gene>
<evidence type="ECO:0000313" key="1">
    <source>
        <dbReference type="EMBL" id="CAK9218689.1"/>
    </source>
</evidence>
<keyword evidence="2" id="KW-1185">Reference proteome</keyword>
<dbReference type="Proteomes" id="UP001497512">
    <property type="component" value="Chromosome 3"/>
</dbReference>
<proteinExistence type="predicted"/>
<evidence type="ECO:0000313" key="2">
    <source>
        <dbReference type="Proteomes" id="UP001497512"/>
    </source>
</evidence>
<protein>
    <submittedName>
        <fullName evidence="1">Uncharacterized protein</fullName>
    </submittedName>
</protein>
<dbReference type="EMBL" id="OZ019895">
    <property type="protein sequence ID" value="CAK9218689.1"/>
    <property type="molecule type" value="Genomic_DNA"/>
</dbReference>
<organism evidence="1 2">
    <name type="scientific">Sphagnum troendelagicum</name>
    <dbReference type="NCBI Taxonomy" id="128251"/>
    <lineage>
        <taxon>Eukaryota</taxon>
        <taxon>Viridiplantae</taxon>
        <taxon>Streptophyta</taxon>
        <taxon>Embryophyta</taxon>
        <taxon>Bryophyta</taxon>
        <taxon>Sphagnophytina</taxon>
        <taxon>Sphagnopsida</taxon>
        <taxon>Sphagnales</taxon>
        <taxon>Sphagnaceae</taxon>
        <taxon>Sphagnum</taxon>
    </lineage>
</organism>
<accession>A0ABP0UCA5</accession>
<sequence>MCLKFVVLQKLASHRSPSLSEMAAESNSAYLSSRIRAIETKLPEMAAQVKKVLEAAIARGIEQLHATVESTMARFLTQANAGVQGQTCVKTNIDTAAMAIVPTIVVGADQQLHIGSDPIKLGVGNGSKVNAINGQEGLAHVSKSKKKTRLEPREGVKTRARTGMCKVPVVEEEFQLGDEKVALVSSTKLDVIAIGVVTGIGGQ</sequence>
<reference evidence="1" key="1">
    <citation type="submission" date="2024-02" db="EMBL/GenBank/DDBJ databases">
        <authorList>
            <consortium name="ELIXIR-Norway"/>
            <consortium name="Elixir Norway"/>
        </authorList>
    </citation>
    <scope>NUCLEOTIDE SEQUENCE</scope>
</reference>